<feature type="compositionally biased region" description="Low complexity" evidence="3">
    <location>
        <begin position="43"/>
        <end position="52"/>
    </location>
</feature>
<feature type="domain" description="CBS" evidence="5">
    <location>
        <begin position="84"/>
        <end position="146"/>
    </location>
</feature>
<dbReference type="InterPro" id="IPR007055">
    <property type="entry name" value="BON_dom"/>
</dbReference>
<dbReference type="InterPro" id="IPR000644">
    <property type="entry name" value="CBS_dom"/>
</dbReference>
<keyword evidence="7" id="KW-1185">Reference proteome</keyword>
<evidence type="ECO:0000259" key="5">
    <source>
        <dbReference type="PROSITE" id="PS51371"/>
    </source>
</evidence>
<evidence type="ECO:0000256" key="2">
    <source>
        <dbReference type="PROSITE-ProRule" id="PRU00703"/>
    </source>
</evidence>
<dbReference type="PROSITE" id="PS51371">
    <property type="entry name" value="CBS"/>
    <property type="match status" value="2"/>
</dbReference>
<evidence type="ECO:0000256" key="1">
    <source>
        <dbReference type="ARBA" id="ARBA00023122"/>
    </source>
</evidence>
<dbReference type="RefSeq" id="WP_270080117.1">
    <property type="nucleotide sequence ID" value="NZ_CP115300.1"/>
</dbReference>
<evidence type="ECO:0000313" key="6">
    <source>
        <dbReference type="EMBL" id="WBO62173.1"/>
    </source>
</evidence>
<feature type="domain" description="BON" evidence="4">
    <location>
        <begin position="220"/>
        <end position="288"/>
    </location>
</feature>
<dbReference type="EMBL" id="CP115300">
    <property type="protein sequence ID" value="WBO62173.1"/>
    <property type="molecule type" value="Genomic_DNA"/>
</dbReference>
<proteinExistence type="predicted"/>
<feature type="domain" description="CBS" evidence="5">
    <location>
        <begin position="167"/>
        <end position="223"/>
    </location>
</feature>
<dbReference type="PANTHER" id="PTHR43080">
    <property type="entry name" value="CBS DOMAIN-CONTAINING PROTEIN CBSX3, MITOCHONDRIAL"/>
    <property type="match status" value="1"/>
</dbReference>
<dbReference type="Proteomes" id="UP001212326">
    <property type="component" value="Chromosome"/>
</dbReference>
<feature type="region of interest" description="Disordered" evidence="3">
    <location>
        <begin position="1"/>
        <end position="28"/>
    </location>
</feature>
<dbReference type="CDD" id="cd04586">
    <property type="entry name" value="CBS_pair_BON_assoc"/>
    <property type="match status" value="1"/>
</dbReference>
<evidence type="ECO:0000259" key="4">
    <source>
        <dbReference type="PROSITE" id="PS50914"/>
    </source>
</evidence>
<dbReference type="Pfam" id="PF04972">
    <property type="entry name" value="BON"/>
    <property type="match status" value="1"/>
</dbReference>
<evidence type="ECO:0000256" key="3">
    <source>
        <dbReference type="SAM" id="MobiDB-lite"/>
    </source>
</evidence>
<protein>
    <submittedName>
        <fullName evidence="6">CBS domain-containing protein</fullName>
    </submittedName>
</protein>
<feature type="region of interest" description="Disordered" evidence="3">
    <location>
        <begin position="43"/>
        <end position="78"/>
    </location>
</feature>
<reference evidence="6 7" key="1">
    <citation type="submission" date="2022-12" db="EMBL/GenBank/DDBJ databases">
        <authorList>
            <person name="Mo P."/>
        </authorList>
    </citation>
    <scope>NUCLEOTIDE SEQUENCE [LARGE SCALE GENOMIC DNA]</scope>
    <source>
        <strain evidence="6 7">HUAS 2-6</strain>
    </source>
</reference>
<accession>A0ABY7NYK7</accession>
<keyword evidence="1 2" id="KW-0129">CBS domain</keyword>
<organism evidence="6 7">
    <name type="scientific">Streptomyces camelliae</name>
    <dbReference type="NCBI Taxonomy" id="3004093"/>
    <lineage>
        <taxon>Bacteria</taxon>
        <taxon>Bacillati</taxon>
        <taxon>Actinomycetota</taxon>
        <taxon>Actinomycetes</taxon>
        <taxon>Kitasatosporales</taxon>
        <taxon>Streptomycetaceae</taxon>
        <taxon>Streptomyces</taxon>
    </lineage>
</organism>
<dbReference type="SUPFAM" id="SSF54631">
    <property type="entry name" value="CBS-domain pair"/>
    <property type="match status" value="1"/>
</dbReference>
<feature type="compositionally biased region" description="Basic and acidic residues" evidence="3">
    <location>
        <begin position="1"/>
        <end position="14"/>
    </location>
</feature>
<dbReference type="PROSITE" id="PS50914">
    <property type="entry name" value="BON"/>
    <property type="match status" value="1"/>
</dbReference>
<name>A0ABY7NYK7_9ACTN</name>
<feature type="compositionally biased region" description="Basic and acidic residues" evidence="3">
    <location>
        <begin position="53"/>
        <end position="70"/>
    </location>
</feature>
<dbReference type="SMART" id="SM00116">
    <property type="entry name" value="CBS"/>
    <property type="match status" value="2"/>
</dbReference>
<dbReference type="Pfam" id="PF00571">
    <property type="entry name" value="CBS"/>
    <property type="match status" value="2"/>
</dbReference>
<dbReference type="InterPro" id="IPR046342">
    <property type="entry name" value="CBS_dom_sf"/>
</dbReference>
<dbReference type="InterPro" id="IPR051257">
    <property type="entry name" value="Diverse_CBS-Domain"/>
</dbReference>
<sequence length="289" mass="31522">MSDFEHQAVGKESRLAVPRRTWTPEEEHRQDLLRRYLGAVAAAAAREPAPEEGTARGIERTAPGTEREAATPRPPSAPRVREVMNVPAVSVRGDTPFLEVAHTLSREHLSAVPVVDAEDHVIGVVSESDLLAKAAVMSSAHRPGPLARLREHRLYEKSRGETAATLMTYPAISVHPGDPVSDAAWTAARSRLKRLPVVDHLGRLVGVVSRLDLLRSLVRNDAEIKEEIEGRILRKDLLLDPAAFRVEVENGVVTVAGRLDVDLIPKLLESIGEIEDVVEVVDHLSGSAL</sequence>
<evidence type="ECO:0000313" key="7">
    <source>
        <dbReference type="Proteomes" id="UP001212326"/>
    </source>
</evidence>
<gene>
    <name evidence="6" type="ORF">O1G22_04700</name>
</gene>
<dbReference type="Gene3D" id="3.10.580.10">
    <property type="entry name" value="CBS-domain"/>
    <property type="match status" value="1"/>
</dbReference>
<dbReference type="PANTHER" id="PTHR43080:SF29">
    <property type="entry name" value="OS02G0818000 PROTEIN"/>
    <property type="match status" value="1"/>
</dbReference>